<dbReference type="InterPro" id="IPR011009">
    <property type="entry name" value="Kinase-like_dom_sf"/>
</dbReference>
<evidence type="ECO:0000256" key="1">
    <source>
        <dbReference type="SAM" id="MobiDB-lite"/>
    </source>
</evidence>
<proteinExistence type="predicted"/>
<dbReference type="Pfam" id="PF24359">
    <property type="entry name" value="DUF7515"/>
    <property type="match status" value="2"/>
</dbReference>
<dbReference type="PANTHER" id="PTHR24345:SF93">
    <property type="entry name" value="SERINE_THREONINE-PROTEIN KINASE PLK1"/>
    <property type="match status" value="1"/>
</dbReference>
<dbReference type="InterPro" id="IPR055937">
    <property type="entry name" value="DUF7515"/>
</dbReference>
<dbReference type="AlphaFoldDB" id="A0ABD2J523"/>
<evidence type="ECO:0000259" key="2">
    <source>
        <dbReference type="PROSITE" id="PS50011"/>
    </source>
</evidence>
<dbReference type="SUPFAM" id="SSF56112">
    <property type="entry name" value="Protein kinase-like (PK-like)"/>
    <property type="match status" value="1"/>
</dbReference>
<feature type="compositionally biased region" description="Polar residues" evidence="1">
    <location>
        <begin position="334"/>
        <end position="344"/>
    </location>
</feature>
<feature type="region of interest" description="Disordered" evidence="1">
    <location>
        <begin position="334"/>
        <end position="353"/>
    </location>
</feature>
<dbReference type="SMART" id="SM00220">
    <property type="entry name" value="S_TKc"/>
    <property type="match status" value="1"/>
</dbReference>
<comment type="caution">
    <text evidence="3">The sequence shown here is derived from an EMBL/GenBank/DDBJ whole genome shotgun (WGS) entry which is preliminary data.</text>
</comment>
<dbReference type="Proteomes" id="UP001620645">
    <property type="component" value="Unassembled WGS sequence"/>
</dbReference>
<dbReference type="InterPro" id="IPR000719">
    <property type="entry name" value="Prot_kinase_dom"/>
</dbReference>
<accession>A0ABD2J523</accession>
<gene>
    <name evidence="3" type="ORF">niasHS_008116</name>
</gene>
<dbReference type="EMBL" id="JBICCN010000220">
    <property type="protein sequence ID" value="KAL3085820.1"/>
    <property type="molecule type" value="Genomic_DNA"/>
</dbReference>
<protein>
    <recommendedName>
        <fullName evidence="2">Protein kinase domain-containing protein</fullName>
    </recommendedName>
</protein>
<sequence length="493" mass="56771">MVEGMPYFEEKRRKARIGDFGVSTVVNYDGELKKSFCGTLNYITPEMVDKKGHSYEVDIWAIGCILYTLLVGNPPFETETLEDTYNRIKANQYTIPPKIGKDSAALITHLLEPDPAKRPRVTEILNSQFFTDGHSGDSIHHQMKHNELSTEVITQSVLISTVMRLEKISGGETLENIINKTNVSQNGRAKQHLLPTRTVIGFSNLADIEMLSDPREGFVFSVPDFLHVEVDFTTNERRFAQRIGETEFVRWRWERPTTAGNIVTEPMIDDFCKIVYKAMFVTPELYLYTSDIANNIYDDIRIDTYRRVLDLGFNSFNAFLHSEHMKKYIEIDSTGNTQSETPQEPSGVMNEGQYGTQRIGETEFVRWRWERPTTAGNIVTEPMIDDFCKIVYKAMFVTPELYLYTSDFANNIYDDIRIDTYRRVLDLGFNSFNAFLHSEHMKKYIEIDSTGNTQSETPQEPSGVMNEGQYGIEEEFFEEIGENEQLGLDRIKF</sequence>
<dbReference type="Gene3D" id="1.10.510.10">
    <property type="entry name" value="Transferase(Phosphotransferase) domain 1"/>
    <property type="match status" value="1"/>
</dbReference>
<organism evidence="3 4">
    <name type="scientific">Heterodera schachtii</name>
    <name type="common">Sugarbeet cyst nematode worm</name>
    <name type="synonym">Tylenchus schachtii</name>
    <dbReference type="NCBI Taxonomy" id="97005"/>
    <lineage>
        <taxon>Eukaryota</taxon>
        <taxon>Metazoa</taxon>
        <taxon>Ecdysozoa</taxon>
        <taxon>Nematoda</taxon>
        <taxon>Chromadorea</taxon>
        <taxon>Rhabditida</taxon>
        <taxon>Tylenchina</taxon>
        <taxon>Tylenchomorpha</taxon>
        <taxon>Tylenchoidea</taxon>
        <taxon>Heteroderidae</taxon>
        <taxon>Heteroderinae</taxon>
        <taxon>Heterodera</taxon>
    </lineage>
</organism>
<dbReference type="PANTHER" id="PTHR24345">
    <property type="entry name" value="SERINE/THREONINE-PROTEIN KINASE PLK"/>
    <property type="match status" value="1"/>
</dbReference>
<evidence type="ECO:0000313" key="3">
    <source>
        <dbReference type="EMBL" id="KAL3085820.1"/>
    </source>
</evidence>
<dbReference type="PROSITE" id="PS50011">
    <property type="entry name" value="PROTEIN_KINASE_DOM"/>
    <property type="match status" value="1"/>
</dbReference>
<name>A0ABD2J523_HETSC</name>
<evidence type="ECO:0000313" key="4">
    <source>
        <dbReference type="Proteomes" id="UP001620645"/>
    </source>
</evidence>
<keyword evidence="4" id="KW-1185">Reference proteome</keyword>
<reference evidence="3 4" key="1">
    <citation type="submission" date="2024-10" db="EMBL/GenBank/DDBJ databases">
        <authorList>
            <person name="Kim D."/>
        </authorList>
    </citation>
    <scope>NUCLEOTIDE SEQUENCE [LARGE SCALE GENOMIC DNA]</scope>
    <source>
        <strain evidence="3">Taebaek</strain>
    </source>
</reference>
<dbReference type="Pfam" id="PF00069">
    <property type="entry name" value="Pkinase"/>
    <property type="match status" value="1"/>
</dbReference>
<feature type="domain" description="Protein kinase" evidence="2">
    <location>
        <begin position="1"/>
        <end position="130"/>
    </location>
</feature>